<gene>
    <name evidence="1" type="ORF">CAMGR0001_1771</name>
</gene>
<dbReference type="Proteomes" id="UP000005709">
    <property type="component" value="Unassembled WGS sequence"/>
</dbReference>
<protein>
    <submittedName>
        <fullName evidence="1">Uncharacterized protein</fullName>
    </submittedName>
</protein>
<evidence type="ECO:0000313" key="1">
    <source>
        <dbReference type="EMBL" id="EEV16760.1"/>
    </source>
</evidence>
<keyword evidence="2" id="KW-1185">Reference proteome</keyword>
<evidence type="ECO:0000313" key="2">
    <source>
        <dbReference type="Proteomes" id="UP000005709"/>
    </source>
</evidence>
<accession>C8PK66</accession>
<dbReference type="EMBL" id="ACYG01000028">
    <property type="protein sequence ID" value="EEV16760.1"/>
    <property type="molecule type" value="Genomic_DNA"/>
</dbReference>
<organism evidence="1 2">
    <name type="scientific">Campylobacter gracilis RM3268</name>
    <dbReference type="NCBI Taxonomy" id="553220"/>
    <lineage>
        <taxon>Bacteria</taxon>
        <taxon>Pseudomonadati</taxon>
        <taxon>Campylobacterota</taxon>
        <taxon>Epsilonproteobacteria</taxon>
        <taxon>Campylobacterales</taxon>
        <taxon>Campylobacteraceae</taxon>
        <taxon>Campylobacter</taxon>
    </lineage>
</organism>
<proteinExistence type="predicted"/>
<dbReference type="AlphaFoldDB" id="C8PK66"/>
<sequence>MFLRRRRFLLALAMSPVYGVVIFGSLSLFRSNFKILPSTQRFA</sequence>
<comment type="caution">
    <text evidence="1">The sequence shown here is derived from an EMBL/GenBank/DDBJ whole genome shotgun (WGS) entry which is preliminary data.</text>
</comment>
<reference evidence="1 2" key="1">
    <citation type="submission" date="2009-07" db="EMBL/GenBank/DDBJ databases">
        <authorList>
            <person name="Madupu R."/>
            <person name="Sebastian Y."/>
            <person name="Durkin A.S."/>
            <person name="Torralba M."/>
            <person name="Methe B."/>
            <person name="Sutton G.G."/>
            <person name="Strausberg R.L."/>
            <person name="Nelson K.E."/>
        </authorList>
    </citation>
    <scope>NUCLEOTIDE SEQUENCE [LARGE SCALE GENOMIC DNA]</scope>
    <source>
        <strain evidence="1 2">RM3268</strain>
    </source>
</reference>
<name>C8PK66_9BACT</name>